<dbReference type="Proteomes" id="UP000655273">
    <property type="component" value="Unassembled WGS sequence"/>
</dbReference>
<dbReference type="SUPFAM" id="SSF53448">
    <property type="entry name" value="Nucleotide-diphospho-sugar transferases"/>
    <property type="match status" value="1"/>
</dbReference>
<dbReference type="AlphaFoldDB" id="A0A927DH68"/>
<dbReference type="GO" id="GO:0016757">
    <property type="term" value="F:glycosyltransferase activity"/>
    <property type="evidence" value="ECO:0007669"/>
    <property type="project" value="InterPro"/>
</dbReference>
<organism evidence="1 2">
    <name type="scientific">Enterobacter hormaechei</name>
    <dbReference type="NCBI Taxonomy" id="158836"/>
    <lineage>
        <taxon>Bacteria</taxon>
        <taxon>Pseudomonadati</taxon>
        <taxon>Pseudomonadota</taxon>
        <taxon>Gammaproteobacteria</taxon>
        <taxon>Enterobacterales</taxon>
        <taxon>Enterobacteriaceae</taxon>
        <taxon>Enterobacter</taxon>
        <taxon>Enterobacter cloacae complex</taxon>
    </lineage>
</organism>
<reference evidence="1" key="1">
    <citation type="submission" date="2020-07" db="EMBL/GenBank/DDBJ databases">
        <title>Clinical and genomic characterization of carbapenemase-producing Enterobacterales causing secondary infections during the COVID-19 crisis at a New York City hospital.</title>
        <authorList>
            <person name="Gomez-Simmonds A."/>
            <person name="Annavajhala M.K."/>
            <person name="Uhlemann A.-C."/>
        </authorList>
    </citation>
    <scope>NUCLEOTIDE SEQUENCE</scope>
    <source>
        <strain evidence="1">NK1396</strain>
    </source>
</reference>
<dbReference type="InterPro" id="IPR029044">
    <property type="entry name" value="Nucleotide-diphossugar_trans"/>
</dbReference>
<gene>
    <name evidence="1" type="ORF">IE983_12560</name>
</gene>
<protein>
    <submittedName>
        <fullName evidence="1">Uncharacterized protein</fullName>
    </submittedName>
</protein>
<accession>A0A927DH68</accession>
<comment type="caution">
    <text evidence="1">The sequence shown here is derived from an EMBL/GenBank/DDBJ whole genome shotgun (WGS) entry which is preliminary data.</text>
</comment>
<dbReference type="InterPro" id="IPR002495">
    <property type="entry name" value="Glyco_trans_8"/>
</dbReference>
<dbReference type="EMBL" id="JACXTA010000001">
    <property type="protein sequence ID" value="MBD3707000.1"/>
    <property type="molecule type" value="Genomic_DNA"/>
</dbReference>
<evidence type="ECO:0000313" key="2">
    <source>
        <dbReference type="Proteomes" id="UP000655273"/>
    </source>
</evidence>
<name>A0A927DH68_9ENTR</name>
<proteinExistence type="predicted"/>
<sequence>MMNPTILNLNENILGVQVTNFNLDVEVQYSAVVYGVDENFLKHCGISMLSIVEKTSEVPLHFFIITDKNNEVEFSRLQSIIKNTQHALTIIIVSADALDVFPKNSIFPASIYFRLPGSVFN</sequence>
<evidence type="ECO:0000313" key="1">
    <source>
        <dbReference type="EMBL" id="MBD3707000.1"/>
    </source>
</evidence>
<dbReference type="Gene3D" id="3.90.550.10">
    <property type="entry name" value="Spore Coat Polysaccharide Biosynthesis Protein SpsA, Chain A"/>
    <property type="match status" value="1"/>
</dbReference>
<dbReference type="Pfam" id="PF01501">
    <property type="entry name" value="Glyco_transf_8"/>
    <property type="match status" value="1"/>
</dbReference>